<dbReference type="InterPro" id="IPR044816">
    <property type="entry name" value="BURP"/>
</dbReference>
<organism evidence="4 5">
    <name type="scientific">Chenopodium quinoa</name>
    <name type="common">Quinoa</name>
    <dbReference type="NCBI Taxonomy" id="63459"/>
    <lineage>
        <taxon>Eukaryota</taxon>
        <taxon>Viridiplantae</taxon>
        <taxon>Streptophyta</taxon>
        <taxon>Embryophyta</taxon>
        <taxon>Tracheophyta</taxon>
        <taxon>Spermatophyta</taxon>
        <taxon>Magnoliopsida</taxon>
        <taxon>eudicotyledons</taxon>
        <taxon>Gunneridae</taxon>
        <taxon>Pentapetalae</taxon>
        <taxon>Caryophyllales</taxon>
        <taxon>Chenopodiaceae</taxon>
        <taxon>Chenopodioideae</taxon>
        <taxon>Atripliceae</taxon>
        <taxon>Chenopodium</taxon>
    </lineage>
</organism>
<sequence length="356" mass="39456">MHYSQFARWSLALHFLLLMIGYAANGENLASNRNYEGSHHEHLHQGHSTTPHMDHSVQVFFTPKDLKLGNVIPIFFRGRNPSSSSPHFLPREEAELIPFSPSKLSYLLQLFGFSQASSQAKAMEDTLRQCIIIKPILGETKFCATSLESMLDFVHKIFGPTTKFKALSTQNFAKSGSILQNYTVVDEPKEILAPKMIACHTMPYPYVVYYCHHQESESKVFQVSLKGEEKGSDNIVQAVAVCHMDTSQWSPNHFSFRVLGIKPGSSPVCHFFPADNLVWVPIISNFEGSRGSVSSWVFRLVNSGAPALALTWKCDVGTRYTGDPNPAAPLPGGCQPLTAGPKPNSVVQSRGEATWS</sequence>
<protein>
    <recommendedName>
        <fullName evidence="3">BURP domain-containing protein</fullName>
    </recommendedName>
</protein>
<feature type="region of interest" description="Disordered" evidence="1">
    <location>
        <begin position="327"/>
        <end position="356"/>
    </location>
</feature>
<evidence type="ECO:0000313" key="5">
    <source>
        <dbReference type="Proteomes" id="UP000596660"/>
    </source>
</evidence>
<feature type="domain" description="BURP" evidence="3">
    <location>
        <begin position="60"/>
        <end position="282"/>
    </location>
</feature>
<name>A0A803LDT8_CHEQI</name>
<proteinExistence type="predicted"/>
<accession>A0A803LDT8</accession>
<dbReference type="SMART" id="SM01045">
    <property type="entry name" value="BURP"/>
    <property type="match status" value="1"/>
</dbReference>
<dbReference type="PROSITE" id="PS51277">
    <property type="entry name" value="BURP"/>
    <property type="match status" value="1"/>
</dbReference>
<dbReference type="PANTHER" id="PTHR31236:SF41">
    <property type="entry name" value="BURP DOMAIN PROTEIN USPL1"/>
    <property type="match status" value="1"/>
</dbReference>
<keyword evidence="5" id="KW-1185">Reference proteome</keyword>
<dbReference type="Gramene" id="AUR62011344-RA">
    <property type="protein sequence ID" value="AUR62011344-RA:cds"/>
    <property type="gene ID" value="AUR62011344"/>
</dbReference>
<dbReference type="OMA" id="MQKGENK"/>
<dbReference type="InterPro" id="IPR004873">
    <property type="entry name" value="BURP_dom"/>
</dbReference>
<reference evidence="4" key="2">
    <citation type="submission" date="2021-03" db="UniProtKB">
        <authorList>
            <consortium name="EnsemblPlants"/>
        </authorList>
    </citation>
    <scope>IDENTIFICATION</scope>
</reference>
<dbReference type="Proteomes" id="UP000596660">
    <property type="component" value="Unplaced"/>
</dbReference>
<reference evidence="4" key="1">
    <citation type="journal article" date="2017" name="Nature">
        <title>The genome of Chenopodium quinoa.</title>
        <authorList>
            <person name="Jarvis D.E."/>
            <person name="Ho Y.S."/>
            <person name="Lightfoot D.J."/>
            <person name="Schmoeckel S.M."/>
            <person name="Li B."/>
            <person name="Borm T.J.A."/>
            <person name="Ohyanagi H."/>
            <person name="Mineta K."/>
            <person name="Michell C.T."/>
            <person name="Saber N."/>
            <person name="Kharbatia N.M."/>
            <person name="Rupper R.R."/>
            <person name="Sharp A.R."/>
            <person name="Dally N."/>
            <person name="Boughton B.A."/>
            <person name="Woo Y.H."/>
            <person name="Gao G."/>
            <person name="Schijlen E.G.W.M."/>
            <person name="Guo X."/>
            <person name="Momin A.A."/>
            <person name="Negrao S."/>
            <person name="Al-Babili S."/>
            <person name="Gehring C."/>
            <person name="Roessner U."/>
            <person name="Jung C."/>
            <person name="Murphy K."/>
            <person name="Arold S.T."/>
            <person name="Gojobori T."/>
            <person name="van der Linden C.G."/>
            <person name="van Loo E.N."/>
            <person name="Jellen E.N."/>
            <person name="Maughan P.J."/>
            <person name="Tester M."/>
        </authorList>
    </citation>
    <scope>NUCLEOTIDE SEQUENCE [LARGE SCALE GENOMIC DNA]</scope>
    <source>
        <strain evidence="4">cv. PI 614886</strain>
    </source>
</reference>
<dbReference type="PANTHER" id="PTHR31236">
    <property type="entry name" value="BURP DOMAIN PROTEIN USPL1-LIKE"/>
    <property type="match status" value="1"/>
</dbReference>
<feature type="chain" id="PRO_5031474746" description="BURP domain-containing protein" evidence="2">
    <location>
        <begin position="27"/>
        <end position="356"/>
    </location>
</feature>
<evidence type="ECO:0000313" key="4">
    <source>
        <dbReference type="EnsemblPlants" id="AUR62011344-RA:cds"/>
    </source>
</evidence>
<dbReference type="EnsemblPlants" id="AUR62011344-RA">
    <property type="protein sequence ID" value="AUR62011344-RA:cds"/>
    <property type="gene ID" value="AUR62011344"/>
</dbReference>
<evidence type="ECO:0000259" key="3">
    <source>
        <dbReference type="PROSITE" id="PS51277"/>
    </source>
</evidence>
<feature type="signal peptide" evidence="2">
    <location>
        <begin position="1"/>
        <end position="26"/>
    </location>
</feature>
<evidence type="ECO:0000256" key="2">
    <source>
        <dbReference type="SAM" id="SignalP"/>
    </source>
</evidence>
<keyword evidence="2" id="KW-0732">Signal</keyword>
<evidence type="ECO:0000256" key="1">
    <source>
        <dbReference type="SAM" id="MobiDB-lite"/>
    </source>
</evidence>
<dbReference type="AlphaFoldDB" id="A0A803LDT8"/>
<dbReference type="Pfam" id="PF03181">
    <property type="entry name" value="BURP"/>
    <property type="match status" value="1"/>
</dbReference>